<dbReference type="SUPFAM" id="SSF54593">
    <property type="entry name" value="Glyoxalase/Bleomycin resistance protein/Dihydroxybiphenyl dioxygenase"/>
    <property type="match status" value="1"/>
</dbReference>
<dbReference type="InterPro" id="IPR037523">
    <property type="entry name" value="VOC_core"/>
</dbReference>
<dbReference type="InterPro" id="IPR029068">
    <property type="entry name" value="Glyas_Bleomycin-R_OHBP_Dase"/>
</dbReference>
<keyword evidence="3" id="KW-1185">Reference proteome</keyword>
<dbReference type="AlphaFoldDB" id="A0A7C9PMN0"/>
<dbReference type="Proteomes" id="UP000479756">
    <property type="component" value="Unassembled WGS sequence"/>
</dbReference>
<dbReference type="PROSITE" id="PS51819">
    <property type="entry name" value="VOC"/>
    <property type="match status" value="1"/>
</dbReference>
<organism evidence="2 3">
    <name type="scientific">Galbitalea soli</name>
    <dbReference type="NCBI Taxonomy" id="1268042"/>
    <lineage>
        <taxon>Bacteria</taxon>
        <taxon>Bacillati</taxon>
        <taxon>Actinomycetota</taxon>
        <taxon>Actinomycetes</taxon>
        <taxon>Micrococcales</taxon>
        <taxon>Microbacteriaceae</taxon>
        <taxon>Galbitalea</taxon>
    </lineage>
</organism>
<reference evidence="2 3" key="1">
    <citation type="journal article" date="2014" name="Int. J. Syst. Evol. Microbiol.">
        <title>Description of Galbitalea soli gen. nov., sp. nov., and Frondihabitans sucicola sp. nov.</title>
        <authorList>
            <person name="Kim S.J."/>
            <person name="Lim J.M."/>
            <person name="Ahn J.H."/>
            <person name="Weon H.Y."/>
            <person name="Hamada M."/>
            <person name="Suzuki K."/>
            <person name="Ahn T.Y."/>
            <person name="Kwon S.W."/>
        </authorList>
    </citation>
    <scope>NUCLEOTIDE SEQUENCE [LARGE SCALE GENOMIC DNA]</scope>
    <source>
        <strain evidence="2 3">NBRC 108727</strain>
    </source>
</reference>
<dbReference type="EMBL" id="JAAGWZ010000002">
    <property type="protein sequence ID" value="NEM91094.1"/>
    <property type="molecule type" value="Genomic_DNA"/>
</dbReference>
<evidence type="ECO:0000313" key="3">
    <source>
        <dbReference type="Proteomes" id="UP000479756"/>
    </source>
</evidence>
<proteinExistence type="predicted"/>
<protein>
    <submittedName>
        <fullName evidence="2">VOC family protein</fullName>
    </submittedName>
</protein>
<dbReference type="Gene3D" id="3.10.180.10">
    <property type="entry name" value="2,3-Dihydroxybiphenyl 1,2-Dioxygenase, domain 1"/>
    <property type="match status" value="1"/>
</dbReference>
<accession>A0A7C9PMN0</accession>
<dbReference type="CDD" id="cd06587">
    <property type="entry name" value="VOC"/>
    <property type="match status" value="1"/>
</dbReference>
<dbReference type="RefSeq" id="WP_163472783.1">
    <property type="nucleotide sequence ID" value="NZ_JAAGWZ010000002.1"/>
</dbReference>
<dbReference type="Pfam" id="PF00903">
    <property type="entry name" value="Glyoxalase"/>
    <property type="match status" value="1"/>
</dbReference>
<evidence type="ECO:0000313" key="2">
    <source>
        <dbReference type="EMBL" id="NEM91094.1"/>
    </source>
</evidence>
<name>A0A7C9PMN0_9MICO</name>
<evidence type="ECO:0000259" key="1">
    <source>
        <dbReference type="PROSITE" id="PS51819"/>
    </source>
</evidence>
<sequence length="144" mass="15592">MTAAFEGRLTGTHHIRLPVSDVQTAREFWEGVLGYEWEFDFPGDSGPVASAFRHLSGGPNVVLWLDPERAREFAGFVMCGIGVEDASAIDRLKAALDARGIPHGGVQGAFVEVKLPFVRTPGGPMVSFYVKPDPDVQVVRPTIA</sequence>
<dbReference type="InterPro" id="IPR004360">
    <property type="entry name" value="Glyas_Fos-R_dOase_dom"/>
</dbReference>
<comment type="caution">
    <text evidence="2">The sequence shown here is derived from an EMBL/GenBank/DDBJ whole genome shotgun (WGS) entry which is preliminary data.</text>
</comment>
<gene>
    <name evidence="2" type="ORF">G3T37_06965</name>
</gene>
<feature type="domain" description="VOC" evidence="1">
    <location>
        <begin position="11"/>
        <end position="131"/>
    </location>
</feature>